<evidence type="ECO:0000313" key="25">
    <source>
        <dbReference type="EMBL" id="VIO53138.1"/>
    </source>
</evidence>
<reference evidence="24" key="2">
    <citation type="submission" date="2021-03" db="EMBL/GenBank/DDBJ databases">
        <authorList>
            <person name="Alouane T."/>
            <person name="Langin T."/>
            <person name="Bonhomme L."/>
        </authorList>
    </citation>
    <scope>NUCLEOTIDE SEQUENCE</scope>
    <source>
        <strain evidence="24">MDC_Fg202</strain>
    </source>
</reference>
<dbReference type="InterPro" id="IPR015424">
    <property type="entry name" value="PyrdxlP-dep_Trfase"/>
</dbReference>
<comment type="similarity">
    <text evidence="2">Belongs to the MYST (SAS/MOZ) family.</text>
</comment>
<comment type="function">
    <text evidence="12">Catalytic component of the NuA4 histone acetyltransferase (HAT) complex which is involved in epigenetic transcriptional activation of selected genes principally by acetylation of nucleosomal histones H4, H3, H2B, H2A and H2A variant H2A.Z. Acetylates histone H4 to form H4K5ac, H4K8ac, H4K12ac and H4K16ac, histone H3 to form H3K14ac, and histone H2A to form H2AK4ac and H2AK7ac. The NuA4 complex is involved in the DNA damage response and is required for chromosome segregation. The NuA4 complex plays a direct role in repair of DNA double-strand breaks (DSBs) through homologous recombination. Recruitment to promoters depends on H3K4me. Also acetylates non-histone proteins. In addition to protein acetyltransferase, can use different acyl-CoA substrates, such as 2-hydroxyisobutanoyl-CoA (2-hydroxyisobutyryl-CoA) or (2E)-butenoyl-CoA (crotonyl-CoA), and is able to mediate protein 2-hydroxyisobutyrylation and crotonylation, respectively.</text>
</comment>
<dbReference type="SUPFAM" id="SSF53383">
    <property type="entry name" value="PLP-dependent transferases"/>
    <property type="match status" value="1"/>
</dbReference>
<dbReference type="Gene3D" id="3.30.60.60">
    <property type="entry name" value="N-acetyl transferase-like"/>
    <property type="match status" value="1"/>
</dbReference>
<evidence type="ECO:0000256" key="14">
    <source>
        <dbReference type="ARBA" id="ARBA00047752"/>
    </source>
</evidence>
<comment type="catalytic activity">
    <reaction evidence="14">
        <text>(2E)-butenoyl-CoA + L-lysyl-[protein] = N(6)-(2E)-butenoyl-L-lysyl-[protein] + CoA + H(+)</text>
        <dbReference type="Rhea" id="RHEA:53908"/>
        <dbReference type="Rhea" id="RHEA-COMP:9752"/>
        <dbReference type="Rhea" id="RHEA-COMP:13707"/>
        <dbReference type="ChEBI" id="CHEBI:15378"/>
        <dbReference type="ChEBI" id="CHEBI:29969"/>
        <dbReference type="ChEBI" id="CHEBI:57287"/>
        <dbReference type="ChEBI" id="CHEBI:57332"/>
        <dbReference type="ChEBI" id="CHEBI:137954"/>
    </reaction>
    <physiologicalReaction direction="left-to-right" evidence="14">
        <dbReference type="Rhea" id="RHEA:53909"/>
    </physiologicalReaction>
</comment>
<name>A0A4E9E6A2_GIBZA</name>
<evidence type="ECO:0000256" key="3">
    <source>
        <dbReference type="ARBA" id="ARBA00011353"/>
    </source>
</evidence>
<gene>
    <name evidence="25" type="ORF">FUG_LOCUS72735</name>
    <name evidence="24" type="ORF">MDCFG202_LOCUS389745</name>
</gene>
<dbReference type="FunFam" id="3.40.640.10:FF:000080">
    <property type="entry name" value="Aminotransferase, putative"/>
    <property type="match status" value="1"/>
</dbReference>
<dbReference type="InterPro" id="IPR008928">
    <property type="entry name" value="6-hairpin_glycosidase_sf"/>
</dbReference>
<dbReference type="Pfam" id="PF00155">
    <property type="entry name" value="Aminotran_1_2"/>
    <property type="match status" value="1"/>
</dbReference>
<dbReference type="SUPFAM" id="SSF55729">
    <property type="entry name" value="Acyl-CoA N-acyltransferases (Nat)"/>
    <property type="match status" value="1"/>
</dbReference>
<evidence type="ECO:0000256" key="2">
    <source>
        <dbReference type="ARBA" id="ARBA00010107"/>
    </source>
</evidence>
<dbReference type="Gene3D" id="1.50.10.10">
    <property type="match status" value="1"/>
</dbReference>
<comment type="subunit">
    <text evidence="3">Component of the NuA4 histone acetyltransferase complex.</text>
</comment>
<dbReference type="GO" id="GO:0004402">
    <property type="term" value="F:histone acetyltransferase activity"/>
    <property type="evidence" value="ECO:0007669"/>
    <property type="project" value="InterPro"/>
</dbReference>
<evidence type="ECO:0000256" key="16">
    <source>
        <dbReference type="ARBA" id="ARBA00048940"/>
    </source>
</evidence>
<feature type="compositionally biased region" description="Polar residues" evidence="22">
    <location>
        <begin position="142"/>
        <end position="151"/>
    </location>
</feature>
<keyword evidence="7" id="KW-0007">Acetylation</keyword>
<reference evidence="25" key="1">
    <citation type="submission" date="2019-04" db="EMBL/GenBank/DDBJ databases">
        <authorList>
            <person name="Melise S."/>
            <person name="Noan J."/>
            <person name="Okalmin O."/>
        </authorList>
    </citation>
    <scope>NUCLEOTIDE SEQUENCE</scope>
    <source>
        <strain evidence="25">FN9</strain>
    </source>
</reference>
<dbReference type="PROSITE" id="PS51726">
    <property type="entry name" value="MYST_HAT"/>
    <property type="match status" value="1"/>
</dbReference>
<comment type="catalytic activity">
    <reaction evidence="13">
        <text>2-hydroxyisobutanoyl-CoA + L-lysyl-[protein] = N(6)-(2-hydroxyisobutanoyl)-L-lysyl-[protein] + CoA + H(+)</text>
        <dbReference type="Rhea" id="RHEA:24180"/>
        <dbReference type="Rhea" id="RHEA-COMP:9752"/>
        <dbReference type="Rhea" id="RHEA-COMP:15921"/>
        <dbReference type="ChEBI" id="CHEBI:15378"/>
        <dbReference type="ChEBI" id="CHEBI:29969"/>
        <dbReference type="ChEBI" id="CHEBI:57287"/>
        <dbReference type="ChEBI" id="CHEBI:131780"/>
        <dbReference type="ChEBI" id="CHEBI:144968"/>
    </reaction>
    <physiologicalReaction direction="left-to-right" evidence="13">
        <dbReference type="Rhea" id="RHEA:24181"/>
    </physiologicalReaction>
</comment>
<evidence type="ECO:0000256" key="5">
    <source>
        <dbReference type="ARBA" id="ARBA00022255"/>
    </source>
</evidence>
<dbReference type="PANTHER" id="PTHR31047:SF0">
    <property type="entry name" value="MEIOTICALLY UP-REGULATED GENE 157 PROTEIN"/>
    <property type="match status" value="1"/>
</dbReference>
<dbReference type="Gene3D" id="3.40.640.10">
    <property type="entry name" value="Type I PLP-dependent aspartate aminotransferase-like (Major domain)"/>
    <property type="match status" value="1"/>
</dbReference>
<dbReference type="CDD" id="cd00609">
    <property type="entry name" value="AAT_like"/>
    <property type="match status" value="1"/>
</dbReference>
<dbReference type="SMART" id="SM01149">
    <property type="entry name" value="DUF1237"/>
    <property type="match status" value="1"/>
</dbReference>
<evidence type="ECO:0000256" key="18">
    <source>
        <dbReference type="ARBA" id="ARBA00075313"/>
    </source>
</evidence>
<dbReference type="Gene3D" id="1.10.10.10">
    <property type="entry name" value="Winged helix-like DNA-binding domain superfamily/Winged helix DNA-binding domain"/>
    <property type="match status" value="1"/>
</dbReference>
<sequence length="1620" mass="181792">MAGGTPGGEPTVGSGEPRLKSLATPETIKTGCIAWVEKEGQPRRAEILSIKTTKSGKQFYCNFDNFNKRLDEWVPVIRLDFTREVEWPNPEKEKPKDPKAKKAPTVQSKKTQPSKKSQKRPSKREQSTTSEANTPHPWTDFVENQNRQKSASIGPDGDSQARASVDGGETPGGGDEMEVDERETEVKREPAEFSREVEIEKLRTSGSMTQNPTEVSRIRNISKVQFGRFDLYPWYFSPYPEIFSQEDVIFICEFCLSYYGDLKAFTRHRKKCTLQHPPGNELYRNEEISFFEIDGRRQRTWCRNLCLLSKMFLDHKTLYYDVDPFLFYVMTVRTEKGCHMVGYFSKEKESADGYNVACILTMPQYQRKGYGRLLIQFSYELSRIEGKLGSPEKPLSDLGLLSYRQYWSENILEFLMGYNERDEKVTIEAISTALAMTTQDVEHTLQALRMQVYHKSDHKIVIPEKLIEQREKTKLKRKRTVDPTKIQWKPPREPIMTLCLLASSLLALSATLASASPDDEQIPLPDYRRICPDYTRYAAFPHRPFSTGPKALPYQRPAKQCRTFQSDVIEKVIEDVTSRMKDPDLARLFENAFPSTTDTTVKFHTKGKTDTGFFRMGSFGGFHDEGAWEGPQSFIITGDIIAEWLRDSTNQLRPYQPLAKKDPAIHTLLLGAINTQAEYVIESPYCNAFQPPPISDLPVSSNGQDDNVHPAYEPRAVFECKYELDSLAHFLALGNDFYDHTGSTDFVNKRWLRAVDTVLNVLTEQSKSTFDPKTGEFQRNEYTFSRRTDTGTETLNLRGVGNPLNWGTGLVRSAFRPSDDATILGFFIPANAQMSVELKRASKMLAAAGKTTLSQKLESWSTKLREGVMEHGVIKHKKYGDVFAYEVDGYGSSILMDDANYPSLLALPLMGFCEASDPIYQNTRKMLLEKSGNPYYLEGKGFKGIGGPHIGLRNAWPMSLLVQARTSDNDEEIKECIDLVLNSAKLGLVHESIDVEHISQYTRSWFAWANGVFASTILDLAKRKPHLIFGEGATAYPFIPLLRPSTGDKLDELAVSYIQPNYDSMAVPQLIRYRSVGLVGGISKYKSSEVIRQKQRHFCNTSAYKASILSHYTTASPLCRNRNIRCSTPPPASSSYSHAAKMRTKTTHASEVASDPQSGKHQINLIRGWPNPGLLPVDLISAAAQRNLSDPSIYVPALQYGADPGYQPLREALATWLSEHYHVERDPNRICISGGASQNVACILQSFTDPHVTQAVWCISPSYHLVFQVFRDNGFDGRLRATPEDEEGVDVETLEAKIAEFEKNAPEAKPPLSDAGKDRKHYRHVIYAVPTCSNPSGKTMSLRRREALVRLARKYDALIICDDVYDFLQWRIDSNPNQVSARVDDQEHPEMLLPRLCDIDLAMGQADNDPQGFGHAISNGSFSKLVGPGMRTGWLEGSPAFAYGLAQTGATKSGGSPSQFCASLMADLLQSGSLQDRLATTIRPQLQHRHRIMMEAIHKHLGPLSVGIRDAGLPEGLVYGGYFVWLTFEEGISAKVVSQAAIAEENLVVGNGTMFQVPGDEKTVHLDNAVRLTFAYIPEEDLTEGVERLAGVLRRIKENPEKYKASASTTADSDIINANK</sequence>
<dbReference type="Pfam" id="PF01853">
    <property type="entry name" value="MOZ_SAS"/>
    <property type="match status" value="1"/>
</dbReference>
<evidence type="ECO:0000256" key="1">
    <source>
        <dbReference type="ARBA" id="ARBA00004123"/>
    </source>
</evidence>
<evidence type="ECO:0000259" key="23">
    <source>
        <dbReference type="PROSITE" id="PS51726"/>
    </source>
</evidence>
<evidence type="ECO:0000256" key="15">
    <source>
        <dbReference type="ARBA" id="ARBA00047787"/>
    </source>
</evidence>
<evidence type="ECO:0000256" key="11">
    <source>
        <dbReference type="ARBA" id="ARBA00031553"/>
    </source>
</evidence>
<evidence type="ECO:0000256" key="20">
    <source>
        <dbReference type="ARBA" id="ARBA00077673"/>
    </source>
</evidence>
<feature type="region of interest" description="Disordered" evidence="22">
    <location>
        <begin position="88"/>
        <end position="195"/>
    </location>
</feature>
<evidence type="ECO:0000256" key="9">
    <source>
        <dbReference type="ARBA" id="ARBA00031065"/>
    </source>
</evidence>
<dbReference type="Pfam" id="PF17772">
    <property type="entry name" value="zf-MYST"/>
    <property type="match status" value="1"/>
</dbReference>
<dbReference type="EMBL" id="CAJPIJ010000158">
    <property type="protein sequence ID" value="CAG1995548.1"/>
    <property type="molecule type" value="Genomic_DNA"/>
</dbReference>
<feature type="active site" description="Proton donor/acceptor" evidence="21">
    <location>
        <position position="392"/>
    </location>
</feature>
<keyword evidence="8" id="KW-0539">Nucleus</keyword>
<dbReference type="Gene3D" id="2.30.30.140">
    <property type="match status" value="1"/>
</dbReference>
<dbReference type="InterPro" id="IPR036388">
    <property type="entry name" value="WH-like_DNA-bd_sf"/>
</dbReference>
<dbReference type="CDD" id="cd04301">
    <property type="entry name" value="NAT_SF"/>
    <property type="match status" value="1"/>
</dbReference>
<organism evidence="25">
    <name type="scientific">Gibberella zeae</name>
    <name type="common">Wheat head blight fungus</name>
    <name type="synonym">Fusarium graminearum</name>
    <dbReference type="NCBI Taxonomy" id="5518"/>
    <lineage>
        <taxon>Eukaryota</taxon>
        <taxon>Fungi</taxon>
        <taxon>Dikarya</taxon>
        <taxon>Ascomycota</taxon>
        <taxon>Pezizomycotina</taxon>
        <taxon>Sordariomycetes</taxon>
        <taxon>Hypocreomycetidae</taxon>
        <taxon>Hypocreales</taxon>
        <taxon>Nectriaceae</taxon>
        <taxon>Fusarium</taxon>
    </lineage>
</organism>
<dbReference type="FunFam" id="3.40.630.30:FF:000002">
    <property type="entry name" value="Histone acetyltransferase"/>
    <property type="match status" value="1"/>
</dbReference>
<proteinExistence type="inferred from homology"/>
<protein>
    <recommendedName>
        <fullName evidence="5">Histone acetyltransferase ESA1</fullName>
        <ecNumber evidence="4">2.3.1.48</ecNumber>
    </recommendedName>
    <alternativeName>
        <fullName evidence="17">Histone acetyltransferase esa1</fullName>
    </alternativeName>
    <alternativeName>
        <fullName evidence="9 18">protein 2-hydroxyisobutyryltransferase ESA1</fullName>
    </alternativeName>
    <alternativeName>
        <fullName evidence="11 19">protein acetyltransferase ESA1</fullName>
    </alternativeName>
    <alternativeName>
        <fullName evidence="10 20">protein crotonyltransferase ESA1</fullName>
    </alternativeName>
</protein>
<feature type="region of interest" description="Disordered" evidence="22">
    <location>
        <begin position="1"/>
        <end position="24"/>
    </location>
</feature>
<dbReference type="FunFam" id="3.30.60.60:FF:000001">
    <property type="entry name" value="Histone acetyltransferase"/>
    <property type="match status" value="1"/>
</dbReference>
<accession>A0A4E9E6A2</accession>
<feature type="domain" description="MYST-type HAT" evidence="23">
    <location>
        <begin position="216"/>
        <end position="490"/>
    </location>
</feature>
<evidence type="ECO:0000313" key="24">
    <source>
        <dbReference type="EMBL" id="CAG1995548.1"/>
    </source>
</evidence>
<evidence type="ECO:0000256" key="8">
    <source>
        <dbReference type="ARBA" id="ARBA00023242"/>
    </source>
</evidence>
<evidence type="ECO:0000256" key="10">
    <source>
        <dbReference type="ARBA" id="ARBA00031133"/>
    </source>
</evidence>
<evidence type="ECO:0000256" key="17">
    <source>
        <dbReference type="ARBA" id="ARBA00074445"/>
    </source>
</evidence>
<comment type="catalytic activity">
    <reaction evidence="16">
        <text>L-lysyl-[histone] + acetyl-CoA = N(6)-acetyl-L-lysyl-[histone] + CoA + H(+)</text>
        <dbReference type="Rhea" id="RHEA:21992"/>
        <dbReference type="Rhea" id="RHEA-COMP:9845"/>
        <dbReference type="Rhea" id="RHEA-COMP:11338"/>
        <dbReference type="ChEBI" id="CHEBI:15378"/>
        <dbReference type="ChEBI" id="CHEBI:29969"/>
        <dbReference type="ChEBI" id="CHEBI:57287"/>
        <dbReference type="ChEBI" id="CHEBI:57288"/>
        <dbReference type="ChEBI" id="CHEBI:61930"/>
        <dbReference type="EC" id="2.3.1.48"/>
    </reaction>
    <physiologicalReaction direction="left-to-right" evidence="16">
        <dbReference type="Rhea" id="RHEA:21993"/>
    </physiologicalReaction>
</comment>
<feature type="compositionally biased region" description="Basic residues" evidence="22">
    <location>
        <begin position="112"/>
        <end position="122"/>
    </location>
</feature>
<dbReference type="Proteomes" id="UP000746612">
    <property type="component" value="Unassembled WGS sequence"/>
</dbReference>
<dbReference type="InterPro" id="IPR004839">
    <property type="entry name" value="Aminotransferase_I/II_large"/>
</dbReference>
<comment type="catalytic activity">
    <reaction evidence="15">
        <text>L-lysyl-[protein] + acetyl-CoA = N(6)-acetyl-L-lysyl-[protein] + CoA + H(+)</text>
        <dbReference type="Rhea" id="RHEA:45948"/>
        <dbReference type="Rhea" id="RHEA-COMP:9752"/>
        <dbReference type="Rhea" id="RHEA-COMP:10731"/>
        <dbReference type="ChEBI" id="CHEBI:15378"/>
        <dbReference type="ChEBI" id="CHEBI:29969"/>
        <dbReference type="ChEBI" id="CHEBI:57287"/>
        <dbReference type="ChEBI" id="CHEBI:57288"/>
        <dbReference type="ChEBI" id="CHEBI:61930"/>
    </reaction>
    <physiologicalReaction direction="left-to-right" evidence="15">
        <dbReference type="Rhea" id="RHEA:45949"/>
    </physiologicalReaction>
</comment>
<dbReference type="Gene3D" id="3.40.630.30">
    <property type="match status" value="1"/>
</dbReference>
<dbReference type="Pfam" id="PF06824">
    <property type="entry name" value="Glyco_hydro_125"/>
    <property type="match status" value="1"/>
</dbReference>
<dbReference type="GO" id="GO:0006355">
    <property type="term" value="P:regulation of DNA-templated transcription"/>
    <property type="evidence" value="ECO:0007669"/>
    <property type="project" value="InterPro"/>
</dbReference>
<evidence type="ECO:0000256" key="22">
    <source>
        <dbReference type="SAM" id="MobiDB-lite"/>
    </source>
</evidence>
<dbReference type="GO" id="GO:0005634">
    <property type="term" value="C:nucleus"/>
    <property type="evidence" value="ECO:0007669"/>
    <property type="project" value="UniProtKB-SubCell"/>
</dbReference>
<dbReference type="InterPro" id="IPR002717">
    <property type="entry name" value="HAT_MYST-type"/>
</dbReference>
<dbReference type="EMBL" id="CAAKMV010000055">
    <property type="protein sequence ID" value="VIO53138.1"/>
    <property type="molecule type" value="Genomic_DNA"/>
</dbReference>
<comment type="subcellular location">
    <subcellularLocation>
        <location evidence="1">Nucleus</location>
    </subcellularLocation>
</comment>
<evidence type="ECO:0000256" key="19">
    <source>
        <dbReference type="ARBA" id="ARBA00076782"/>
    </source>
</evidence>
<dbReference type="GO" id="GO:0030170">
    <property type="term" value="F:pyridoxal phosphate binding"/>
    <property type="evidence" value="ECO:0007669"/>
    <property type="project" value="InterPro"/>
</dbReference>
<dbReference type="InterPro" id="IPR015422">
    <property type="entry name" value="PyrdxlP-dep_Trfase_small"/>
</dbReference>
<evidence type="ECO:0000256" key="7">
    <source>
        <dbReference type="ARBA" id="ARBA00022990"/>
    </source>
</evidence>
<dbReference type="InterPro" id="IPR015421">
    <property type="entry name" value="PyrdxlP-dep_Trfase_major"/>
</dbReference>
<keyword evidence="6" id="KW-0808">Transferase</keyword>
<evidence type="ECO:0000256" key="13">
    <source>
        <dbReference type="ARBA" id="ARBA00047557"/>
    </source>
</evidence>
<dbReference type="EC" id="2.3.1.48" evidence="4"/>
<dbReference type="InterPro" id="IPR025995">
    <property type="entry name" value="Tudor-knot"/>
</dbReference>
<feature type="compositionally biased region" description="Basic and acidic residues" evidence="22">
    <location>
        <begin position="184"/>
        <end position="195"/>
    </location>
</feature>
<dbReference type="Gene3D" id="3.90.1150.10">
    <property type="entry name" value="Aspartate Aminotransferase, domain 1"/>
    <property type="match status" value="1"/>
</dbReference>
<evidence type="ECO:0000256" key="4">
    <source>
        <dbReference type="ARBA" id="ARBA00013184"/>
    </source>
</evidence>
<dbReference type="Pfam" id="PF11717">
    <property type="entry name" value="Tudor-knot"/>
    <property type="match status" value="1"/>
</dbReference>
<evidence type="ECO:0000256" key="21">
    <source>
        <dbReference type="PIRSR" id="PIRSR602717-51"/>
    </source>
</evidence>
<dbReference type="PANTHER" id="PTHR31047">
    <property type="entry name" value="MEIOTICALLY UP-REGULATED GENE 157 PROTEIN"/>
    <property type="match status" value="1"/>
</dbReference>
<dbReference type="InterPro" id="IPR016197">
    <property type="entry name" value="Chromo-like_dom_sf"/>
</dbReference>
<dbReference type="InterPro" id="IPR040706">
    <property type="entry name" value="Zf-MYST"/>
</dbReference>
<evidence type="ECO:0000256" key="6">
    <source>
        <dbReference type="ARBA" id="ARBA00022679"/>
    </source>
</evidence>
<dbReference type="InterPro" id="IPR016181">
    <property type="entry name" value="Acyl_CoA_acyltransferase"/>
</dbReference>
<dbReference type="InterPro" id="IPR008313">
    <property type="entry name" value="GH125"/>
</dbReference>
<evidence type="ECO:0000256" key="12">
    <source>
        <dbReference type="ARBA" id="ARBA00045805"/>
    </source>
</evidence>
<dbReference type="FunFam" id="1.10.10.10:FF:000022">
    <property type="entry name" value="Histone acetyltransferase"/>
    <property type="match status" value="1"/>
</dbReference>
<dbReference type="SUPFAM" id="SSF54160">
    <property type="entry name" value="Chromo domain-like"/>
    <property type="match status" value="1"/>
</dbReference>
<dbReference type="GO" id="GO:0005975">
    <property type="term" value="P:carbohydrate metabolic process"/>
    <property type="evidence" value="ECO:0007669"/>
    <property type="project" value="InterPro"/>
</dbReference>
<feature type="compositionally biased region" description="Basic and acidic residues" evidence="22">
    <location>
        <begin position="88"/>
        <end position="100"/>
    </location>
</feature>
<dbReference type="SUPFAM" id="SSF48208">
    <property type="entry name" value="Six-hairpin glycosidases"/>
    <property type="match status" value="1"/>
</dbReference>
<dbReference type="InterPro" id="IPR012341">
    <property type="entry name" value="6hp_glycosidase-like_sf"/>
</dbReference>